<feature type="region of interest" description="Disordered" evidence="1">
    <location>
        <begin position="48"/>
        <end position="75"/>
    </location>
</feature>
<accession>A0A699GYF7</accession>
<dbReference type="EMBL" id="BKCJ010075896">
    <property type="protein sequence ID" value="GEW82909.1"/>
    <property type="molecule type" value="Genomic_DNA"/>
</dbReference>
<comment type="caution">
    <text evidence="2">The sequence shown here is derived from an EMBL/GenBank/DDBJ whole genome shotgun (WGS) entry which is preliminary data.</text>
</comment>
<feature type="compositionally biased region" description="Polar residues" evidence="1">
    <location>
        <begin position="66"/>
        <end position="75"/>
    </location>
</feature>
<evidence type="ECO:0000313" key="2">
    <source>
        <dbReference type="EMBL" id="GEW82909.1"/>
    </source>
</evidence>
<protein>
    <submittedName>
        <fullName evidence="2">Uncharacterized protein</fullName>
    </submittedName>
</protein>
<name>A0A699GYF7_TANCI</name>
<sequence>MSDNGTIEEYTTKLSGIASKSAMLGEVLDFKEMGCEDVVGQLKAYKERVKEEDKENDAQEKVLYASTDNSNRNND</sequence>
<dbReference type="AlphaFoldDB" id="A0A699GYF7"/>
<evidence type="ECO:0000256" key="1">
    <source>
        <dbReference type="SAM" id="MobiDB-lite"/>
    </source>
</evidence>
<organism evidence="2">
    <name type="scientific">Tanacetum cinerariifolium</name>
    <name type="common">Dalmatian daisy</name>
    <name type="synonym">Chrysanthemum cinerariifolium</name>
    <dbReference type="NCBI Taxonomy" id="118510"/>
    <lineage>
        <taxon>Eukaryota</taxon>
        <taxon>Viridiplantae</taxon>
        <taxon>Streptophyta</taxon>
        <taxon>Embryophyta</taxon>
        <taxon>Tracheophyta</taxon>
        <taxon>Spermatophyta</taxon>
        <taxon>Magnoliopsida</taxon>
        <taxon>eudicotyledons</taxon>
        <taxon>Gunneridae</taxon>
        <taxon>Pentapetalae</taxon>
        <taxon>asterids</taxon>
        <taxon>campanulids</taxon>
        <taxon>Asterales</taxon>
        <taxon>Asteraceae</taxon>
        <taxon>Asteroideae</taxon>
        <taxon>Anthemideae</taxon>
        <taxon>Anthemidinae</taxon>
        <taxon>Tanacetum</taxon>
    </lineage>
</organism>
<gene>
    <name evidence="2" type="ORF">Tci_254885</name>
</gene>
<proteinExistence type="predicted"/>
<feature type="compositionally biased region" description="Basic and acidic residues" evidence="1">
    <location>
        <begin position="48"/>
        <end position="60"/>
    </location>
</feature>
<reference evidence="2" key="1">
    <citation type="journal article" date="2019" name="Sci. Rep.">
        <title>Draft genome of Tanacetum cinerariifolium, the natural source of mosquito coil.</title>
        <authorList>
            <person name="Yamashiro T."/>
            <person name="Shiraishi A."/>
            <person name="Satake H."/>
            <person name="Nakayama K."/>
        </authorList>
    </citation>
    <scope>NUCLEOTIDE SEQUENCE</scope>
</reference>